<sequence>MSTSRLHDALADPAADARARFGHGDNGYLEGSKVVHAVRLQDWLGVSVPGPGCHVGTGGWDFTRFKPTRSPVDCGRCSKSRLHGPVAEGDLPGQLGLDLGPDYHRGPTG</sequence>
<keyword evidence="3" id="KW-1185">Reference proteome</keyword>
<dbReference type="AlphaFoldDB" id="A0A2T0T1A7"/>
<dbReference type="OrthoDB" id="3690454at2"/>
<name>A0A2T0T1A7_9PSEU</name>
<organism evidence="2 3">
    <name type="scientific">Umezawaea tangerina</name>
    <dbReference type="NCBI Taxonomy" id="84725"/>
    <lineage>
        <taxon>Bacteria</taxon>
        <taxon>Bacillati</taxon>
        <taxon>Actinomycetota</taxon>
        <taxon>Actinomycetes</taxon>
        <taxon>Pseudonocardiales</taxon>
        <taxon>Pseudonocardiaceae</taxon>
        <taxon>Umezawaea</taxon>
    </lineage>
</organism>
<evidence type="ECO:0000256" key="1">
    <source>
        <dbReference type="SAM" id="MobiDB-lite"/>
    </source>
</evidence>
<feature type="compositionally biased region" description="Low complexity" evidence="1">
    <location>
        <begin position="89"/>
        <end position="100"/>
    </location>
</feature>
<dbReference type="EMBL" id="PVTF01000007">
    <property type="protein sequence ID" value="PRY39450.1"/>
    <property type="molecule type" value="Genomic_DNA"/>
</dbReference>
<gene>
    <name evidence="2" type="ORF">CLV43_10733</name>
</gene>
<reference evidence="2 3" key="1">
    <citation type="submission" date="2018-03" db="EMBL/GenBank/DDBJ databases">
        <title>Genomic Encyclopedia of Archaeal and Bacterial Type Strains, Phase II (KMG-II): from individual species to whole genera.</title>
        <authorList>
            <person name="Goeker M."/>
        </authorList>
    </citation>
    <scope>NUCLEOTIDE SEQUENCE [LARGE SCALE GENOMIC DNA]</scope>
    <source>
        <strain evidence="2 3">DSM 44720</strain>
    </source>
</reference>
<protein>
    <submittedName>
        <fullName evidence="2">Uncharacterized protein</fullName>
    </submittedName>
</protein>
<comment type="caution">
    <text evidence="2">The sequence shown here is derived from an EMBL/GenBank/DDBJ whole genome shotgun (WGS) entry which is preliminary data.</text>
</comment>
<dbReference type="RefSeq" id="WP_106189409.1">
    <property type="nucleotide sequence ID" value="NZ_PVTF01000007.1"/>
</dbReference>
<dbReference type="Proteomes" id="UP000239494">
    <property type="component" value="Unassembled WGS sequence"/>
</dbReference>
<accession>A0A2T0T1A7</accession>
<evidence type="ECO:0000313" key="3">
    <source>
        <dbReference type="Proteomes" id="UP000239494"/>
    </source>
</evidence>
<feature type="region of interest" description="Disordered" evidence="1">
    <location>
        <begin position="81"/>
        <end position="109"/>
    </location>
</feature>
<proteinExistence type="predicted"/>
<evidence type="ECO:0000313" key="2">
    <source>
        <dbReference type="EMBL" id="PRY39450.1"/>
    </source>
</evidence>